<name>A0ABU5ZF72_9BACL</name>
<sequence>MITLTRMNGTQITVNALLVESVEATPDTLITLTTGKKIIVLEKVSDVIGLIKNYMRSIGSVRLAIMNQDTEGSQ</sequence>
<keyword evidence="2" id="KW-1185">Reference proteome</keyword>
<keyword evidence="1" id="KW-0282">Flagellum</keyword>
<comment type="caution">
    <text evidence="1">The sequence shown here is derived from an EMBL/GenBank/DDBJ whole genome shotgun (WGS) entry which is preliminary data.</text>
</comment>
<dbReference type="PANTHER" id="PTHR39185">
    <property type="entry name" value="SWARMING MOTILITY PROTEIN SWRD"/>
    <property type="match status" value="1"/>
</dbReference>
<dbReference type="PANTHER" id="PTHR39185:SF1">
    <property type="entry name" value="SWARMING MOTILITY PROTEIN SWRD"/>
    <property type="match status" value="1"/>
</dbReference>
<dbReference type="Pfam" id="PF06289">
    <property type="entry name" value="FlbD"/>
    <property type="match status" value="1"/>
</dbReference>
<proteinExistence type="predicted"/>
<gene>
    <name evidence="1" type="ORF">VF724_05715</name>
</gene>
<accession>A0ABU5ZF72</accession>
<keyword evidence="1" id="KW-0969">Cilium</keyword>
<evidence type="ECO:0000313" key="1">
    <source>
        <dbReference type="EMBL" id="MEB3101157.1"/>
    </source>
</evidence>
<reference evidence="1" key="1">
    <citation type="submission" date="2023-12" db="EMBL/GenBank/DDBJ databases">
        <title>Fervidustalea candida gen. nov., sp. nov., a novel member of the family Paenibacillaceae isolated from a geothermal area.</title>
        <authorList>
            <person name="Li W.-J."/>
            <person name="Jiao J.-Y."/>
            <person name="Chen Y."/>
        </authorList>
    </citation>
    <scope>NUCLEOTIDE SEQUENCE</scope>
    <source>
        <strain evidence="1">SYSU GA230002</strain>
    </source>
</reference>
<dbReference type="RefSeq" id="WP_371753274.1">
    <property type="nucleotide sequence ID" value="NZ_JAYJLD010000006.1"/>
</dbReference>
<protein>
    <submittedName>
        <fullName evidence="1">Flagellar FlbD family protein</fullName>
    </submittedName>
</protein>
<evidence type="ECO:0000313" key="2">
    <source>
        <dbReference type="Proteomes" id="UP001310386"/>
    </source>
</evidence>
<organism evidence="1 2">
    <name type="scientific">Ferviditalea candida</name>
    <dbReference type="NCBI Taxonomy" id="3108399"/>
    <lineage>
        <taxon>Bacteria</taxon>
        <taxon>Bacillati</taxon>
        <taxon>Bacillota</taxon>
        <taxon>Bacilli</taxon>
        <taxon>Bacillales</taxon>
        <taxon>Paenibacillaceae</taxon>
        <taxon>Ferviditalea</taxon>
    </lineage>
</organism>
<dbReference type="EMBL" id="JAYJLD010000006">
    <property type="protein sequence ID" value="MEB3101157.1"/>
    <property type="molecule type" value="Genomic_DNA"/>
</dbReference>
<keyword evidence="1" id="KW-0966">Cell projection</keyword>
<dbReference type="Proteomes" id="UP001310386">
    <property type="component" value="Unassembled WGS sequence"/>
</dbReference>
<dbReference type="InterPro" id="IPR009384">
    <property type="entry name" value="SwrD-like"/>
</dbReference>